<dbReference type="PROSITE" id="PS50928">
    <property type="entry name" value="ABC_TM1"/>
    <property type="match status" value="1"/>
</dbReference>
<dbReference type="PANTHER" id="PTHR30177:SF4">
    <property type="entry name" value="OSMOPROTECTANT IMPORT PERMEASE PROTEIN OSMW"/>
    <property type="match status" value="1"/>
</dbReference>
<sequence>MNQILQIMNERKGELGVALLQHLQISLASLLVAMIIAMPLAFWAVKHTKSAEFLLQVASILQTIPSLALLGLLIPLVGIGTVPAVIALVVYALLPVFQNTYLGLTGIDPALEEAAEAFGMPRMQRLVKVELPLAMPTIVSGIRTALVLIIGTATMAALIGAGGLGSFILLGIDRNNTALIIIGAVCSGLLAISLSALIKWLEHASIKASLTVLAMSILFLAGSGIYEAVAGQKETITIAGKLGSEPEILINMYKELIEQNDANVKVVLKPNFGKTTFLYSALKNNKIDLYPEFTGTILETFVKKETKAGKLNEKQTYELARTLIEKQDKLTLLKPMAYDNTYALAVKRSFKTKYHIEKISDLAIIANQLKGGMTLEFIDRSDGFKGIKKRYGLDFPVKSMEPALRYQAIQQNKVNIVDAYSTDSELQQYHLSILKDDKHNFPVYQGAPLMNTNFARKHPKIVRSLNKLAGKITEEQMQKMNYEVNVKNAEPAQVAHRFLVKHNLIKEN</sequence>
<evidence type="ECO:0000256" key="2">
    <source>
        <dbReference type="ARBA" id="ARBA00022448"/>
    </source>
</evidence>
<evidence type="ECO:0000313" key="11">
    <source>
        <dbReference type="Proteomes" id="UP001321741"/>
    </source>
</evidence>
<feature type="transmembrane region" description="Helical" evidence="8">
    <location>
        <begin position="25"/>
        <end position="45"/>
    </location>
</feature>
<proteinExistence type="inferred from homology"/>
<keyword evidence="3 8" id="KW-0812">Transmembrane</keyword>
<feature type="transmembrane region" description="Helical" evidence="8">
    <location>
        <begin position="145"/>
        <end position="170"/>
    </location>
</feature>
<evidence type="ECO:0000313" key="10">
    <source>
        <dbReference type="EMBL" id="BDR59961.1"/>
    </source>
</evidence>
<keyword evidence="4 8" id="KW-1133">Transmembrane helix</keyword>
<keyword evidence="5 8" id="KW-0472">Membrane</keyword>
<dbReference type="CDD" id="cd06261">
    <property type="entry name" value="TM_PBP2"/>
    <property type="match status" value="1"/>
</dbReference>
<name>A0ABN6SLR7_9LACO</name>
<dbReference type="Pfam" id="PF04069">
    <property type="entry name" value="OpuAC"/>
    <property type="match status" value="1"/>
</dbReference>
<dbReference type="InterPro" id="IPR051204">
    <property type="entry name" value="ABC_transp_perm/SBD"/>
</dbReference>
<dbReference type="InterPro" id="IPR007210">
    <property type="entry name" value="ABC_Gly_betaine_transp_sub-bd"/>
</dbReference>
<dbReference type="InterPro" id="IPR058089">
    <property type="entry name" value="EgtUBC_SBD"/>
</dbReference>
<feature type="transmembrane region" description="Helical" evidence="8">
    <location>
        <begin position="177"/>
        <end position="198"/>
    </location>
</feature>
<keyword evidence="2 8" id="KW-0813">Transport</keyword>
<evidence type="ECO:0000256" key="1">
    <source>
        <dbReference type="ARBA" id="ARBA00004141"/>
    </source>
</evidence>
<evidence type="ECO:0000256" key="4">
    <source>
        <dbReference type="ARBA" id="ARBA00022989"/>
    </source>
</evidence>
<reference evidence="10 11" key="1">
    <citation type="journal article" date="2023" name="Microbiol. Spectr.">
        <title>Symbiosis of Carpenter Bees with Uncharacterized Lactic Acid Bacteria Showing NAD Auxotrophy.</title>
        <authorList>
            <person name="Kawasaki S."/>
            <person name="Ozawa K."/>
            <person name="Mori T."/>
            <person name="Yamamoto A."/>
            <person name="Ito M."/>
            <person name="Ohkuma M."/>
            <person name="Sakamoto M."/>
            <person name="Matsutani M."/>
        </authorList>
    </citation>
    <scope>NUCLEOTIDE SEQUENCE [LARGE SCALE GENOMIC DNA]</scope>
    <source>
        <strain evidence="10 11">Kim32-2</strain>
    </source>
</reference>
<dbReference type="RefSeq" id="WP_317637683.1">
    <property type="nucleotide sequence ID" value="NZ_AP026803.1"/>
</dbReference>
<dbReference type="InterPro" id="IPR035906">
    <property type="entry name" value="MetI-like_sf"/>
</dbReference>
<dbReference type="PANTHER" id="PTHR30177">
    <property type="entry name" value="GLYCINE BETAINE/L-PROLINE TRANSPORT SYSTEM PERMEASE PROTEIN PROW"/>
    <property type="match status" value="1"/>
</dbReference>
<evidence type="ECO:0000256" key="6">
    <source>
        <dbReference type="ARBA" id="ARBA00035642"/>
    </source>
</evidence>
<feature type="transmembrane region" description="Helical" evidence="8">
    <location>
        <begin position="66"/>
        <end position="94"/>
    </location>
</feature>
<evidence type="ECO:0000256" key="3">
    <source>
        <dbReference type="ARBA" id="ARBA00022692"/>
    </source>
</evidence>
<dbReference type="Gene3D" id="3.40.190.120">
    <property type="entry name" value="Osmoprotection protein (prox), domain 2"/>
    <property type="match status" value="1"/>
</dbReference>
<protein>
    <submittedName>
        <fullName evidence="10">Glycine/betaine ABC transporter permease</fullName>
    </submittedName>
</protein>
<comment type="similarity">
    <text evidence="6">In the C-terminal section; belongs to the OsmX family.</text>
</comment>
<dbReference type="SUPFAM" id="SSF53850">
    <property type="entry name" value="Periplasmic binding protein-like II"/>
    <property type="match status" value="1"/>
</dbReference>
<evidence type="ECO:0000256" key="8">
    <source>
        <dbReference type="RuleBase" id="RU363032"/>
    </source>
</evidence>
<dbReference type="Gene3D" id="3.40.190.10">
    <property type="entry name" value="Periplasmic binding protein-like II"/>
    <property type="match status" value="1"/>
</dbReference>
<comment type="similarity">
    <text evidence="7">In the N-terminal section; belongs to the binding-protein-dependent transport system permease family.</text>
</comment>
<dbReference type="Pfam" id="PF00528">
    <property type="entry name" value="BPD_transp_1"/>
    <property type="match status" value="1"/>
</dbReference>
<comment type="similarity">
    <text evidence="8">Belongs to the binding-protein-dependent transport system permease family.</text>
</comment>
<dbReference type="Gene3D" id="1.10.3720.10">
    <property type="entry name" value="MetI-like"/>
    <property type="match status" value="1"/>
</dbReference>
<gene>
    <name evidence="10" type="primary">choS</name>
    <name evidence="10" type="ORF">KIM322_02220</name>
</gene>
<feature type="transmembrane region" description="Helical" evidence="8">
    <location>
        <begin position="204"/>
        <end position="226"/>
    </location>
</feature>
<feature type="domain" description="ABC transmembrane type-1" evidence="9">
    <location>
        <begin position="19"/>
        <end position="198"/>
    </location>
</feature>
<organism evidence="10 11">
    <name type="scientific">Lactobacillus xylocopicola</name>
    <dbReference type="NCBI Taxonomy" id="2976676"/>
    <lineage>
        <taxon>Bacteria</taxon>
        <taxon>Bacillati</taxon>
        <taxon>Bacillota</taxon>
        <taxon>Bacilli</taxon>
        <taxon>Lactobacillales</taxon>
        <taxon>Lactobacillaceae</taxon>
        <taxon>Lactobacillus</taxon>
    </lineage>
</organism>
<evidence type="ECO:0000259" key="9">
    <source>
        <dbReference type="PROSITE" id="PS50928"/>
    </source>
</evidence>
<dbReference type="Proteomes" id="UP001321741">
    <property type="component" value="Chromosome"/>
</dbReference>
<comment type="subcellular location">
    <subcellularLocation>
        <location evidence="8">Cell membrane</location>
        <topology evidence="8">Multi-pass membrane protein</topology>
    </subcellularLocation>
    <subcellularLocation>
        <location evidence="1">Membrane</location>
        <topology evidence="1">Multi-pass membrane protein</topology>
    </subcellularLocation>
</comment>
<evidence type="ECO:0000256" key="5">
    <source>
        <dbReference type="ARBA" id="ARBA00023136"/>
    </source>
</evidence>
<evidence type="ECO:0000256" key="7">
    <source>
        <dbReference type="ARBA" id="ARBA00035652"/>
    </source>
</evidence>
<dbReference type="EMBL" id="AP026803">
    <property type="protein sequence ID" value="BDR59961.1"/>
    <property type="molecule type" value="Genomic_DNA"/>
</dbReference>
<dbReference type="SUPFAM" id="SSF161098">
    <property type="entry name" value="MetI-like"/>
    <property type="match status" value="1"/>
</dbReference>
<keyword evidence="11" id="KW-1185">Reference proteome</keyword>
<dbReference type="CDD" id="cd13610">
    <property type="entry name" value="PBP2_ChoS"/>
    <property type="match status" value="1"/>
</dbReference>
<accession>A0ABN6SLR7</accession>
<dbReference type="InterPro" id="IPR000515">
    <property type="entry name" value="MetI-like"/>
</dbReference>